<dbReference type="SUPFAM" id="SSF46894">
    <property type="entry name" value="C-terminal effector domain of the bipartite response regulators"/>
    <property type="match status" value="1"/>
</dbReference>
<dbReference type="SMART" id="SM00421">
    <property type="entry name" value="HTH_LUXR"/>
    <property type="match status" value="1"/>
</dbReference>
<dbReference type="PANTHER" id="PTHR44688:SF16">
    <property type="entry name" value="DNA-BINDING TRANSCRIPTIONAL ACTIVATOR DEVR_DOSR"/>
    <property type="match status" value="1"/>
</dbReference>
<evidence type="ECO:0000256" key="2">
    <source>
        <dbReference type="ARBA" id="ARBA00023125"/>
    </source>
</evidence>
<dbReference type="GO" id="GO:0003677">
    <property type="term" value="F:DNA binding"/>
    <property type="evidence" value="ECO:0007669"/>
    <property type="project" value="UniProtKB-KW"/>
</dbReference>
<evidence type="ECO:0000256" key="1">
    <source>
        <dbReference type="ARBA" id="ARBA00023015"/>
    </source>
</evidence>
<keyword evidence="3" id="KW-0804">Transcription</keyword>
<keyword evidence="1" id="KW-0805">Transcription regulation</keyword>
<feature type="domain" description="HTH luxR-type" evidence="4">
    <location>
        <begin position="772"/>
        <end position="837"/>
    </location>
</feature>
<sequence>MTRSEQFLVVVDVLQSGRNVELVGEFGSGRTHLLERVREHFIMMGWQVIEVTGIETFRNSPLVALSIAGVAGTLDARSSSHVGAYRALLDQVHQGRTIFIVDDSDSLDEASWGILTSLSSRAHVPMVVSRLKHRPPHQTTHPTSGFSSMFTLELQPMGYAELEKSLEELVQTKIEPGTMSRIFAKSGGTIGLAETIYSTALRGGRIVVEAEDGVARAVGTSLWLPALRAVADTILQPLHADDVVALKTLALLGPADLATAMKVVPVERILSLEERSFLTLVNAGPARLVTVNPPLLIEHFRHDGLPAQRTILLDEIDHSQVVETVSAPEEVGMRETAALIRLLHERARLRTLKAREGWRQRPSLRTATQFLAALEADNAHSIDEVNALFNDVRGLTGTESDRAEWEVVHAMHIASHHGQADEAVRLLHAAAEALPSEREALIARSLIIEMTFFAAPEKWPLDDVDISVLSLKSRQTVLYAHAHWYLQRGAPDKAAGLLETYDDWDASDPQVGALIIYTQIALGSYNFGYRIAIDRLRDARADLDASRIRVYAFLAAVSALFARRYDESEILVADASALGLPVGGAPSSYIGITVLSAYFAVRRGQRGLATQYLAELDSSGLRDGALPGLHRAFVYSRLALLEGDITAAARIRRESGDELWGRRCELAAGYEYLDGILLEPTQDAWDQVKDRIATITSPSIVHIAEFSEAFVRRDGQAMVDVLQTGINIGRAAESVHLARRAMTQLRAEESSDDAALSGLQAVIDAGGPIGAGTMSGAELTPREREVAELVASGMSNPMIAEALVVSTRTVESHINKLMKKIGAKRRQDIRDYLLAIGNRA</sequence>
<organism evidence="5 6">
    <name type="scientific">Leucobacter viscericola</name>
    <dbReference type="NCBI Taxonomy" id="2714935"/>
    <lineage>
        <taxon>Bacteria</taxon>
        <taxon>Bacillati</taxon>
        <taxon>Actinomycetota</taxon>
        <taxon>Actinomycetes</taxon>
        <taxon>Micrococcales</taxon>
        <taxon>Microbacteriaceae</taxon>
        <taxon>Leucobacter</taxon>
    </lineage>
</organism>
<evidence type="ECO:0000313" key="6">
    <source>
        <dbReference type="Proteomes" id="UP000502677"/>
    </source>
</evidence>
<dbReference type="GO" id="GO:0006355">
    <property type="term" value="P:regulation of DNA-templated transcription"/>
    <property type="evidence" value="ECO:0007669"/>
    <property type="project" value="InterPro"/>
</dbReference>
<gene>
    <name evidence="5" type="ORF">G7068_09720</name>
</gene>
<dbReference type="EMBL" id="CP049863">
    <property type="protein sequence ID" value="QIK63446.1"/>
    <property type="molecule type" value="Genomic_DNA"/>
</dbReference>
<evidence type="ECO:0000259" key="4">
    <source>
        <dbReference type="PROSITE" id="PS50043"/>
    </source>
</evidence>
<proteinExistence type="predicted"/>
<dbReference type="PRINTS" id="PR00038">
    <property type="entry name" value="HTHLUXR"/>
</dbReference>
<dbReference type="KEGG" id="lvi:G7068_09720"/>
<dbReference type="InterPro" id="IPR036388">
    <property type="entry name" value="WH-like_DNA-bd_sf"/>
</dbReference>
<dbReference type="Proteomes" id="UP000502677">
    <property type="component" value="Chromosome"/>
</dbReference>
<dbReference type="InterPro" id="IPR027417">
    <property type="entry name" value="P-loop_NTPase"/>
</dbReference>
<dbReference type="InterPro" id="IPR000792">
    <property type="entry name" value="Tscrpt_reg_LuxR_C"/>
</dbReference>
<dbReference type="PROSITE" id="PS50043">
    <property type="entry name" value="HTH_LUXR_2"/>
    <property type="match status" value="1"/>
</dbReference>
<dbReference type="SUPFAM" id="SSF52540">
    <property type="entry name" value="P-loop containing nucleoside triphosphate hydrolases"/>
    <property type="match status" value="1"/>
</dbReference>
<name>A0A6G7XG50_9MICO</name>
<dbReference type="InterPro" id="IPR016032">
    <property type="entry name" value="Sig_transdc_resp-reg_C-effctor"/>
</dbReference>
<dbReference type="Pfam" id="PF00196">
    <property type="entry name" value="GerE"/>
    <property type="match status" value="1"/>
</dbReference>
<protein>
    <submittedName>
        <fullName evidence="5">Helix-turn-helix transcriptional regulator</fullName>
    </submittedName>
</protein>
<dbReference type="AlphaFoldDB" id="A0A6G7XG50"/>
<keyword evidence="2" id="KW-0238">DNA-binding</keyword>
<evidence type="ECO:0000256" key="3">
    <source>
        <dbReference type="ARBA" id="ARBA00023163"/>
    </source>
</evidence>
<dbReference type="PANTHER" id="PTHR44688">
    <property type="entry name" value="DNA-BINDING TRANSCRIPTIONAL ACTIVATOR DEVR_DOSR"/>
    <property type="match status" value="1"/>
</dbReference>
<keyword evidence="6" id="KW-1185">Reference proteome</keyword>
<evidence type="ECO:0000313" key="5">
    <source>
        <dbReference type="EMBL" id="QIK63446.1"/>
    </source>
</evidence>
<dbReference type="RefSeq" id="WP_166291561.1">
    <property type="nucleotide sequence ID" value="NZ_CP049863.1"/>
</dbReference>
<reference evidence="5 6" key="1">
    <citation type="submission" date="2020-03" db="EMBL/GenBank/DDBJ databases">
        <title>Leucobacter sp. nov., isolated from beetles.</title>
        <authorList>
            <person name="Hyun D.-W."/>
            <person name="Bae J.-W."/>
        </authorList>
    </citation>
    <scope>NUCLEOTIDE SEQUENCE [LARGE SCALE GENOMIC DNA]</scope>
    <source>
        <strain evidence="5 6">HDW9C</strain>
    </source>
</reference>
<dbReference type="Gene3D" id="1.10.10.10">
    <property type="entry name" value="Winged helix-like DNA-binding domain superfamily/Winged helix DNA-binding domain"/>
    <property type="match status" value="1"/>
</dbReference>
<accession>A0A6G7XG50</accession>
<dbReference type="CDD" id="cd06170">
    <property type="entry name" value="LuxR_C_like"/>
    <property type="match status" value="1"/>
</dbReference>